<evidence type="ECO:0000256" key="4">
    <source>
        <dbReference type="ARBA" id="ARBA00023136"/>
    </source>
</evidence>
<organism evidence="7 8">
    <name type="scientific">Streptomyces marianii</name>
    <dbReference type="NCBI Taxonomy" id="1817406"/>
    <lineage>
        <taxon>Bacteria</taxon>
        <taxon>Bacillati</taxon>
        <taxon>Actinomycetota</taxon>
        <taxon>Actinomycetes</taxon>
        <taxon>Kitasatosporales</taxon>
        <taxon>Streptomycetaceae</taxon>
        <taxon>Streptomyces</taxon>
    </lineage>
</organism>
<feature type="transmembrane region" description="Helical" evidence="5">
    <location>
        <begin position="385"/>
        <end position="407"/>
    </location>
</feature>
<evidence type="ECO:0000259" key="6">
    <source>
        <dbReference type="Pfam" id="PF12051"/>
    </source>
</evidence>
<dbReference type="Pfam" id="PF12051">
    <property type="entry name" value="DUF3533"/>
    <property type="match status" value="1"/>
</dbReference>
<dbReference type="Proteomes" id="UP000305921">
    <property type="component" value="Unassembled WGS sequence"/>
</dbReference>
<dbReference type="PANTHER" id="PTHR43077">
    <property type="entry name" value="TRANSPORT PERMEASE YVFS-RELATED"/>
    <property type="match status" value="1"/>
</dbReference>
<dbReference type="AlphaFoldDB" id="A0A5R9DWA3"/>
<evidence type="ECO:0000256" key="3">
    <source>
        <dbReference type="ARBA" id="ARBA00022989"/>
    </source>
</evidence>
<keyword evidence="2 5" id="KW-0812">Transmembrane</keyword>
<keyword evidence="4 5" id="KW-0472">Membrane</keyword>
<dbReference type="OrthoDB" id="4571363at2"/>
<evidence type="ECO:0000313" key="8">
    <source>
        <dbReference type="Proteomes" id="UP000305921"/>
    </source>
</evidence>
<comment type="caution">
    <text evidence="7">The sequence shown here is derived from an EMBL/GenBank/DDBJ whole genome shotgun (WGS) entry which is preliminary data.</text>
</comment>
<accession>A0A5R9DWA3</accession>
<dbReference type="RefSeq" id="WP_138051325.1">
    <property type="nucleotide sequence ID" value="NZ_VAWE01000001.1"/>
</dbReference>
<feature type="domain" description="DUF3533" evidence="6">
    <location>
        <begin position="20"/>
        <end position="394"/>
    </location>
</feature>
<name>A0A5R9DWA3_9ACTN</name>
<dbReference type="InterPro" id="IPR022703">
    <property type="entry name" value="DUF3533"/>
</dbReference>
<dbReference type="InterPro" id="IPR051328">
    <property type="entry name" value="T7SS_ABC-Transporter"/>
</dbReference>
<sequence length="433" mass="45118">MRATALWKQPRGWLAVIVGSLLAAVITMAYIGPASDPQANVRDLPLVLVNADEGVRAGDSRVRLGSDISTQIEQTAHRDGRVAWRTVGSLQAAEQLLARDEAYAGLVLPRDFSRKAMSLVTPDGRPERPTMTVLTNEGAGGVASSMAEKAARQTAAETSASLGTQLTERMQATTATARPDAARLLLLQDPVRTLTEPGQTASGAAAGGSMTLYLTIAVLLAGLLPAMLLTMVVDAALGYGAWEIGPRRTLRPLVRIARTSTFAAKAGIGAATGFAAGSAVIAVAVWGLDVEPDQPLQLWMFAGMACAAITQLTLALFAVFGMAGQLLALLTVTLLGVPLSGATIPVEAQPGFAASMGELLPARHVTEGIRSLLFFDGLGSGLGRAWAVLVIYAVGAFLVGLVVSRLYDRCGFDRATQLELAQQQPQLPAAAAV</sequence>
<feature type="transmembrane region" description="Helical" evidence="5">
    <location>
        <begin position="326"/>
        <end position="346"/>
    </location>
</feature>
<evidence type="ECO:0000256" key="1">
    <source>
        <dbReference type="ARBA" id="ARBA00004141"/>
    </source>
</evidence>
<dbReference type="EMBL" id="VAWE01000001">
    <property type="protein sequence ID" value="TLQ41921.1"/>
    <property type="molecule type" value="Genomic_DNA"/>
</dbReference>
<reference evidence="7 8" key="1">
    <citation type="submission" date="2019-05" db="EMBL/GenBank/DDBJ databases">
        <title>Streptomyces marianii sp. nov., a novel marine actinomycete from southern coast of India.</title>
        <authorList>
            <person name="Iniyan A.M."/>
            <person name="Wink J."/>
            <person name="Ramprasad E."/>
            <person name="Ramana C.V."/>
            <person name="Bunk B."/>
            <person name="Sproer C."/>
            <person name="Joseph F.-J.R.S."/>
            <person name="Vincent S.G.P."/>
        </authorList>
    </citation>
    <scope>NUCLEOTIDE SEQUENCE [LARGE SCALE GENOMIC DNA]</scope>
    <source>
        <strain evidence="7 8">ICN19</strain>
    </source>
</reference>
<evidence type="ECO:0000256" key="2">
    <source>
        <dbReference type="ARBA" id="ARBA00022692"/>
    </source>
</evidence>
<dbReference type="Gene3D" id="3.40.1710.10">
    <property type="entry name" value="abc type-2 transporter like domain"/>
    <property type="match status" value="1"/>
</dbReference>
<feature type="transmembrane region" description="Helical" evidence="5">
    <location>
        <begin position="262"/>
        <end position="286"/>
    </location>
</feature>
<keyword evidence="8" id="KW-1185">Reference proteome</keyword>
<keyword evidence="3 5" id="KW-1133">Transmembrane helix</keyword>
<feature type="transmembrane region" description="Helical" evidence="5">
    <location>
        <begin position="12"/>
        <end position="32"/>
    </location>
</feature>
<dbReference type="GO" id="GO:0016020">
    <property type="term" value="C:membrane"/>
    <property type="evidence" value="ECO:0007669"/>
    <property type="project" value="UniProtKB-SubCell"/>
</dbReference>
<comment type="subcellular location">
    <subcellularLocation>
        <location evidence="1">Membrane</location>
        <topology evidence="1">Multi-pass membrane protein</topology>
    </subcellularLocation>
</comment>
<protein>
    <submittedName>
        <fullName evidence="7">DUF3533 domain-containing protein</fullName>
    </submittedName>
</protein>
<gene>
    <name evidence="7" type="ORF">FEF34_00200</name>
</gene>
<evidence type="ECO:0000313" key="7">
    <source>
        <dbReference type="EMBL" id="TLQ41921.1"/>
    </source>
</evidence>
<dbReference type="PANTHER" id="PTHR43077:SF5">
    <property type="entry name" value="PHAGE INFECTION PROTEIN"/>
    <property type="match status" value="1"/>
</dbReference>
<evidence type="ECO:0000256" key="5">
    <source>
        <dbReference type="SAM" id="Phobius"/>
    </source>
</evidence>
<proteinExistence type="predicted"/>
<feature type="transmembrane region" description="Helical" evidence="5">
    <location>
        <begin position="212"/>
        <end position="242"/>
    </location>
</feature>
<feature type="transmembrane region" description="Helical" evidence="5">
    <location>
        <begin position="298"/>
        <end position="319"/>
    </location>
</feature>